<keyword evidence="6" id="KW-0406">Ion transport</keyword>
<comment type="subcellular location">
    <subcellularLocation>
        <location evidence="6">Membrane</location>
        <topology evidence="6">Multi-pass membrane protein</topology>
    </subcellularLocation>
</comment>
<dbReference type="KEGG" id="pop:7468602"/>
<feature type="transmembrane region" description="Helical" evidence="6">
    <location>
        <begin position="125"/>
        <end position="145"/>
    </location>
</feature>
<evidence type="ECO:0000256" key="2">
    <source>
        <dbReference type="ARBA" id="ARBA00022692"/>
    </source>
</evidence>
<evidence type="ECO:0000256" key="6">
    <source>
        <dbReference type="RuleBase" id="RU367022"/>
    </source>
</evidence>
<evidence type="ECO:0000313" key="9">
    <source>
        <dbReference type="Proteomes" id="UP000006729"/>
    </source>
</evidence>
<keyword evidence="3 6" id="KW-0187">Copper transport</keyword>
<keyword evidence="6" id="KW-0813">Transport</keyword>
<dbReference type="EMBL" id="CM009298">
    <property type="protein sequence ID" value="PNT19438.1"/>
    <property type="molecule type" value="Genomic_DNA"/>
</dbReference>
<dbReference type="PANTHER" id="PTHR12483">
    <property type="entry name" value="SOLUTE CARRIER FAMILY 31 COPPER TRANSPORTERS"/>
    <property type="match status" value="1"/>
</dbReference>
<dbReference type="InterPro" id="IPR007274">
    <property type="entry name" value="Cop_transporter"/>
</dbReference>
<dbReference type="FunCoup" id="A9PEN3">
    <property type="interactions" value="2458"/>
</dbReference>
<dbReference type="eggNOG" id="KOG3386">
    <property type="taxonomic scope" value="Eukaryota"/>
</dbReference>
<keyword evidence="5 6" id="KW-0472">Membrane</keyword>
<dbReference type="Gramene" id="Potri.009G038800.1.v4.1">
    <property type="protein sequence ID" value="Potri.009G038800.1.v4.1"/>
    <property type="gene ID" value="Potri.009G038800.v4.1"/>
</dbReference>
<evidence type="ECO:0000313" key="8">
    <source>
        <dbReference type="EMBL" id="PNT19438.1"/>
    </source>
</evidence>
<evidence type="ECO:0000256" key="5">
    <source>
        <dbReference type="ARBA" id="ARBA00023136"/>
    </source>
</evidence>
<dbReference type="GO" id="GO:0005886">
    <property type="term" value="C:plasma membrane"/>
    <property type="evidence" value="ECO:0000318"/>
    <property type="project" value="GO_Central"/>
</dbReference>
<reference evidence="7" key="2">
    <citation type="journal article" date="2008" name="BMC Genomics">
        <title>Analysis of 4,664 high-quality sequence-finished poplar full-length cDNA clones and their utility for the discovery of genes responding to insect feeding.</title>
        <authorList>
            <person name="Ralph S.G."/>
            <person name="Chun H.J."/>
            <person name="Cooper D."/>
            <person name="Kirkpatrick R."/>
            <person name="Kolosova N."/>
            <person name="Gunter L."/>
            <person name="Tuskan G.A."/>
            <person name="Douglas C.J."/>
            <person name="Holt R.A."/>
            <person name="Jones S.J."/>
            <person name="Marra M.A."/>
            <person name="Bohlmann J."/>
        </authorList>
    </citation>
    <scope>NUCLEOTIDE SEQUENCE</scope>
    <source>
        <tissue evidence="7">Young and mature leaves</tissue>
    </source>
</reference>
<dbReference type="OMA" id="FLHTIRV"/>
<dbReference type="SMR" id="A9PEN3"/>
<dbReference type="InParanoid" id="A9PEN3"/>
<evidence type="ECO:0000256" key="4">
    <source>
        <dbReference type="ARBA" id="ARBA00022989"/>
    </source>
</evidence>
<sequence length="162" mass="17759">MEHGHDMPGMGGMGGMAPPPPMNMAGTMQHHEMMMMHMTFFWGKSTEILFSGWPGSSDKRPHMYFVALLFVFVLSILVEWLSHCQLMKPGSNHVAAGLVQTLLHALRVGLAYMVMLAIMSFNGGVFLAAVAGHTLGFLFFGSRVFKRTQNPAKTSDLPPSSC</sequence>
<keyword evidence="6" id="KW-0186">Copper</keyword>
<accession>A9PEN3</accession>
<gene>
    <name evidence="8" type="ORF">POPTR_009G038800</name>
</gene>
<dbReference type="STRING" id="3694.A9PEN3"/>
<dbReference type="GO" id="GO:0005375">
    <property type="term" value="F:copper ion transmembrane transporter activity"/>
    <property type="evidence" value="ECO:0000318"/>
    <property type="project" value="GO_Central"/>
</dbReference>
<evidence type="ECO:0000256" key="1">
    <source>
        <dbReference type="ARBA" id="ARBA00006921"/>
    </source>
</evidence>
<proteinExistence type="evidence at transcript level"/>
<evidence type="ECO:0000256" key="3">
    <source>
        <dbReference type="ARBA" id="ARBA00022796"/>
    </source>
</evidence>
<keyword evidence="4 6" id="KW-1133">Transmembrane helix</keyword>
<dbReference type="OrthoDB" id="73901at2759"/>
<dbReference type="PANTHER" id="PTHR12483:SF24">
    <property type="entry name" value="COPPER TRANSPORTER 2-RELATED"/>
    <property type="match status" value="1"/>
</dbReference>
<protein>
    <recommendedName>
        <fullName evidence="6">Copper transport protein</fullName>
    </recommendedName>
</protein>
<feature type="transmembrane region" description="Helical" evidence="6">
    <location>
        <begin position="94"/>
        <end position="119"/>
    </location>
</feature>
<dbReference type="HOGENOM" id="CLU_079690_1_2_1"/>
<reference evidence="8 9" key="1">
    <citation type="journal article" date="2006" name="Science">
        <title>The genome of black cottonwood, Populus trichocarpa (Torr. &amp; Gray).</title>
        <authorList>
            <person name="Tuskan G.A."/>
            <person name="Difazio S."/>
            <person name="Jansson S."/>
            <person name="Bohlmann J."/>
            <person name="Grigoriev I."/>
            <person name="Hellsten U."/>
            <person name="Putnam N."/>
            <person name="Ralph S."/>
            <person name="Rombauts S."/>
            <person name="Salamov A."/>
            <person name="Schein J."/>
            <person name="Sterck L."/>
            <person name="Aerts A."/>
            <person name="Bhalerao R.R."/>
            <person name="Bhalerao R.P."/>
            <person name="Blaudez D."/>
            <person name="Boerjan W."/>
            <person name="Brun A."/>
            <person name="Brunner A."/>
            <person name="Busov V."/>
            <person name="Campbell M."/>
            <person name="Carlson J."/>
            <person name="Chalot M."/>
            <person name="Chapman J."/>
            <person name="Chen G.L."/>
            <person name="Cooper D."/>
            <person name="Coutinho P.M."/>
            <person name="Couturier J."/>
            <person name="Covert S."/>
            <person name="Cronk Q."/>
            <person name="Cunningham R."/>
            <person name="Davis J."/>
            <person name="Degroeve S."/>
            <person name="Dejardin A."/>
            <person name="Depamphilis C."/>
            <person name="Detter J."/>
            <person name="Dirks B."/>
            <person name="Dubchak I."/>
            <person name="Duplessis S."/>
            <person name="Ehlting J."/>
            <person name="Ellis B."/>
            <person name="Gendler K."/>
            <person name="Goodstein D."/>
            <person name="Gribskov M."/>
            <person name="Grimwood J."/>
            <person name="Groover A."/>
            <person name="Gunter L."/>
            <person name="Hamberger B."/>
            <person name="Heinze B."/>
            <person name="Helariutta Y."/>
            <person name="Henrissat B."/>
            <person name="Holligan D."/>
            <person name="Holt R."/>
            <person name="Huang W."/>
            <person name="Islam-Faridi N."/>
            <person name="Jones S."/>
            <person name="Jones-Rhoades M."/>
            <person name="Jorgensen R."/>
            <person name="Joshi C."/>
            <person name="Kangasjarvi J."/>
            <person name="Karlsson J."/>
            <person name="Kelleher C."/>
            <person name="Kirkpatrick R."/>
            <person name="Kirst M."/>
            <person name="Kohler A."/>
            <person name="Kalluri U."/>
            <person name="Larimer F."/>
            <person name="Leebens-Mack J."/>
            <person name="Leple J.C."/>
            <person name="Locascio P."/>
            <person name="Lou Y."/>
            <person name="Lucas S."/>
            <person name="Martin F."/>
            <person name="Montanini B."/>
            <person name="Napoli C."/>
            <person name="Nelson D.R."/>
            <person name="Nelson C."/>
            <person name="Nieminen K."/>
            <person name="Nilsson O."/>
            <person name="Pereda V."/>
            <person name="Peter G."/>
            <person name="Philippe R."/>
            <person name="Pilate G."/>
            <person name="Poliakov A."/>
            <person name="Razumovskaya J."/>
            <person name="Richardson P."/>
            <person name="Rinaldi C."/>
            <person name="Ritland K."/>
            <person name="Rouze P."/>
            <person name="Ryaboy D."/>
            <person name="Schmutz J."/>
            <person name="Schrader J."/>
            <person name="Segerman B."/>
            <person name="Shin H."/>
            <person name="Siddiqui A."/>
            <person name="Sterky F."/>
            <person name="Terry A."/>
            <person name="Tsai C.J."/>
            <person name="Uberbacher E."/>
            <person name="Unneberg P."/>
            <person name="Vahala J."/>
            <person name="Wall K."/>
            <person name="Wessler S."/>
            <person name="Yang G."/>
            <person name="Yin T."/>
            <person name="Douglas C."/>
            <person name="Marra M."/>
            <person name="Sandberg G."/>
            <person name="Van de Peer Y."/>
            <person name="Rokhsar D."/>
        </authorList>
    </citation>
    <scope>NUCLEOTIDE SEQUENCE [LARGE SCALE GENOMIC DNA]</scope>
    <source>
        <strain evidence="9">cv. Nisqually</strain>
        <strain evidence="8">Nisqually-1</strain>
    </source>
</reference>
<keyword evidence="9" id="KW-1185">Reference proteome</keyword>
<evidence type="ECO:0000313" key="7">
    <source>
        <dbReference type="EMBL" id="ABK94836.1"/>
    </source>
</evidence>
<comment type="similarity">
    <text evidence="1 6">Belongs to the copper transporter (Ctr) (TC 1.A.56) family. SLC31A subfamily.</text>
</comment>
<dbReference type="Proteomes" id="UP000006729">
    <property type="component" value="Chromosome 9"/>
</dbReference>
<dbReference type="AlphaFoldDB" id="A9PEN3"/>
<dbReference type="EMBL" id="EF146790">
    <property type="protein sequence ID" value="ABK94836.1"/>
    <property type="molecule type" value="mRNA"/>
</dbReference>
<keyword evidence="2 6" id="KW-0812">Transmembrane</keyword>
<reference evidence="8" key="3">
    <citation type="submission" date="2017-07" db="EMBL/GenBank/DDBJ databases">
        <title>WGS assembly of Populus trichocarpa.</title>
        <authorList>
            <person name="Tuskan G."/>
            <person name="Difazio S."/>
            <person name="Jansson S."/>
            <person name="Bohlmann J."/>
            <person name="Grigoriev I."/>
            <person name="Hellsten U."/>
            <person name="Putnam N."/>
            <person name="Ralph S."/>
            <person name="Rombauts S."/>
            <person name="Salamov A."/>
            <person name="Schein J."/>
            <person name="Sterck L."/>
            <person name="Aerts A."/>
            <person name="Bhalerao R."/>
            <person name="Bhalerao R."/>
            <person name="Blaudez D."/>
            <person name="Boerjan W."/>
            <person name="Brun A."/>
            <person name="Brunner A."/>
            <person name="Busov V."/>
            <person name="Campbell M."/>
            <person name="Carlson J."/>
            <person name="Chalot M."/>
            <person name="Chapman J."/>
            <person name="Chen G."/>
            <person name="Cooper D."/>
            <person name="Coutinho P."/>
            <person name="Couturier J."/>
            <person name="Covert S."/>
            <person name="Cronk Q."/>
            <person name="Cunningham R."/>
            <person name="Davis J."/>
            <person name="Degroeve S."/>
            <person name="Dejardin A."/>
            <person name="Depamphilis C."/>
            <person name="Detter J."/>
            <person name="Dirks B."/>
            <person name="Dubchak I."/>
            <person name="Duplessis S."/>
            <person name="Ehlting J."/>
            <person name="Ellis B."/>
            <person name="Gendler K."/>
            <person name="Goodstein D."/>
            <person name="Gribskov M."/>
            <person name="Grimwood J."/>
            <person name="Groover A."/>
            <person name="Gunter L."/>
            <person name="Hamberger B."/>
            <person name="Heinze B."/>
            <person name="Helariutta Y."/>
            <person name="Henrissat B."/>
            <person name="Holligan D."/>
            <person name="Holt R."/>
            <person name="Huang W."/>
            <person name="Islam-Faridi N."/>
            <person name="Jones S."/>
            <person name="Jones-Rhoades M."/>
            <person name="Jorgensen R."/>
            <person name="Joshi C."/>
            <person name="Kangasjarvi J."/>
            <person name="Karlsson J."/>
            <person name="Kelleher C."/>
            <person name="Kirkpatrick R."/>
            <person name="Kirst M."/>
            <person name="Kohler A."/>
            <person name="Kalluri U."/>
            <person name="Larimer F."/>
            <person name="Leebens-Mack J."/>
            <person name="Leple J."/>
            <person name="Locascio P."/>
            <person name="Lou Y."/>
            <person name="Lucas S."/>
            <person name="Martin F."/>
            <person name="Montanini B."/>
            <person name="Napoli C."/>
            <person name="Nelson D."/>
            <person name="Nelson C."/>
            <person name="Nieminen K."/>
            <person name="Nilsson O."/>
            <person name="Pereda V."/>
            <person name="Peter G."/>
            <person name="Philippe R."/>
            <person name="Pilate G."/>
            <person name="Poliakov A."/>
            <person name="Razumovskaya J."/>
            <person name="Richardson P."/>
            <person name="Rinaldi C."/>
            <person name="Ritland K."/>
            <person name="Rouze P."/>
            <person name="Ryaboy D."/>
            <person name="Schmutz J."/>
            <person name="Schrader J."/>
            <person name="Segerman B."/>
            <person name="Shin H."/>
            <person name="Siddiqui A."/>
            <person name="Sterky F."/>
            <person name="Terry A."/>
            <person name="Tsai C."/>
            <person name="Uberbacher E."/>
            <person name="Unneberg P."/>
            <person name="Vahala J."/>
            <person name="Wall K."/>
            <person name="Wessler S."/>
            <person name="Yang G."/>
            <person name="Yin T."/>
            <person name="Douglas C."/>
            <person name="Marra M."/>
            <person name="Sandberg G."/>
            <person name="Van De Peer Y."/>
            <person name="Rokhsar D."/>
        </authorList>
    </citation>
    <scope>NUCLEOTIDE SEQUENCE</scope>
    <source>
        <strain evidence="8">Nisqually-1</strain>
    </source>
</reference>
<dbReference type="Pfam" id="PF04145">
    <property type="entry name" value="Ctr"/>
    <property type="match status" value="1"/>
</dbReference>
<feature type="transmembrane region" description="Helical" evidence="6">
    <location>
        <begin position="63"/>
        <end position="82"/>
    </location>
</feature>
<organism evidence="7">
    <name type="scientific">Populus trichocarpa</name>
    <name type="common">Western balsam poplar</name>
    <name type="synonym">Populus balsamifera subsp. trichocarpa</name>
    <dbReference type="NCBI Taxonomy" id="3694"/>
    <lineage>
        <taxon>Eukaryota</taxon>
        <taxon>Viridiplantae</taxon>
        <taxon>Streptophyta</taxon>
        <taxon>Embryophyta</taxon>
        <taxon>Tracheophyta</taxon>
        <taxon>Spermatophyta</taxon>
        <taxon>Magnoliopsida</taxon>
        <taxon>eudicotyledons</taxon>
        <taxon>Gunneridae</taxon>
        <taxon>Pentapetalae</taxon>
        <taxon>rosids</taxon>
        <taxon>fabids</taxon>
        <taxon>Malpighiales</taxon>
        <taxon>Salicaceae</taxon>
        <taxon>Saliceae</taxon>
        <taxon>Populus</taxon>
    </lineage>
</organism>
<name>A9PEN3_POPTR</name>